<dbReference type="GO" id="GO:0050661">
    <property type="term" value="F:NADP binding"/>
    <property type="evidence" value="ECO:0007669"/>
    <property type="project" value="InterPro"/>
</dbReference>
<keyword evidence="2" id="KW-0560">Oxidoreductase</keyword>
<sequence>MTTVGILHPGSMGAAVAGELTGRGITVLWSPSGRSTATRARALAFGLESVAELDELLDRSAYVISLCPPAAAEAVARSVAERRYGGLYVEANAVSPERTERIAGFLTAAGATVVDAGVVGSPPAQTRSPRLYLSGGEEDVTRVAALFADTRVRAKPLPGGIGQASALKLSFASYQKASRALAAVAHAMAHEYGVGAELSDIAEHHSGRHLADVDYIADVAAKAWRWESEMREVAAALASVGLPVGLAEGAADVLARWAPAKDAELDPIEAMERLRGAP</sequence>
<dbReference type="PIRSF" id="PIRSF000103">
    <property type="entry name" value="HIBADH"/>
    <property type="match status" value="1"/>
</dbReference>
<evidence type="ECO:0008006" key="8">
    <source>
        <dbReference type="Google" id="ProtNLM"/>
    </source>
</evidence>
<dbReference type="OrthoDB" id="1271986at2"/>
<comment type="caution">
    <text evidence="6">The sequence shown here is derived from an EMBL/GenBank/DDBJ whole genome shotgun (WGS) entry which is preliminary data.</text>
</comment>
<dbReference type="Pfam" id="PF09130">
    <property type="entry name" value="DUF1932"/>
    <property type="match status" value="1"/>
</dbReference>
<dbReference type="InterPro" id="IPR008927">
    <property type="entry name" value="6-PGluconate_DH-like_C_sf"/>
</dbReference>
<name>A0A401YHB1_9ACTN</name>
<dbReference type="Proteomes" id="UP000286931">
    <property type="component" value="Unassembled WGS sequence"/>
</dbReference>
<dbReference type="SUPFAM" id="SSF48179">
    <property type="entry name" value="6-phosphogluconate dehydrogenase C-terminal domain-like"/>
    <property type="match status" value="1"/>
</dbReference>
<dbReference type="EMBL" id="BIFH01000015">
    <property type="protein sequence ID" value="GCD93950.1"/>
    <property type="molecule type" value="Genomic_DNA"/>
</dbReference>
<dbReference type="Pfam" id="PF03446">
    <property type="entry name" value="NAD_binding_2"/>
    <property type="match status" value="1"/>
</dbReference>
<reference evidence="6 7" key="1">
    <citation type="submission" date="2018-12" db="EMBL/GenBank/DDBJ databases">
        <title>Draft genome sequence of Embleya hyalina NBRC 13850T.</title>
        <authorList>
            <person name="Komaki H."/>
            <person name="Hosoyama A."/>
            <person name="Kimura A."/>
            <person name="Ichikawa N."/>
            <person name="Tamura T."/>
        </authorList>
    </citation>
    <scope>NUCLEOTIDE SEQUENCE [LARGE SCALE GENOMIC DNA]</scope>
    <source>
        <strain evidence="6 7">NBRC 13850</strain>
    </source>
</reference>
<dbReference type="InterPro" id="IPR036291">
    <property type="entry name" value="NAD(P)-bd_dom_sf"/>
</dbReference>
<evidence type="ECO:0000256" key="2">
    <source>
        <dbReference type="ARBA" id="ARBA00023002"/>
    </source>
</evidence>
<dbReference type="PANTHER" id="PTHR43580:SF2">
    <property type="entry name" value="CYTOKINE-LIKE NUCLEAR FACTOR N-PAC"/>
    <property type="match status" value="1"/>
</dbReference>
<evidence type="ECO:0000259" key="4">
    <source>
        <dbReference type="Pfam" id="PF03446"/>
    </source>
</evidence>
<organism evidence="6 7">
    <name type="scientific">Embleya hyalina</name>
    <dbReference type="NCBI Taxonomy" id="516124"/>
    <lineage>
        <taxon>Bacteria</taxon>
        <taxon>Bacillati</taxon>
        <taxon>Actinomycetota</taxon>
        <taxon>Actinomycetes</taxon>
        <taxon>Kitasatosporales</taxon>
        <taxon>Streptomycetaceae</taxon>
        <taxon>Embleya</taxon>
    </lineage>
</organism>
<evidence type="ECO:0000256" key="3">
    <source>
        <dbReference type="PIRSR" id="PIRSR000103-1"/>
    </source>
</evidence>
<accession>A0A401YHB1</accession>
<comment type="similarity">
    <text evidence="1">Belongs to the HIBADH-related family.</text>
</comment>
<evidence type="ECO:0000259" key="5">
    <source>
        <dbReference type="Pfam" id="PF09130"/>
    </source>
</evidence>
<dbReference type="SUPFAM" id="SSF51735">
    <property type="entry name" value="NAD(P)-binding Rossmann-fold domains"/>
    <property type="match status" value="1"/>
</dbReference>
<dbReference type="AlphaFoldDB" id="A0A401YHB1"/>
<keyword evidence="7" id="KW-1185">Reference proteome</keyword>
<evidence type="ECO:0000313" key="7">
    <source>
        <dbReference type="Proteomes" id="UP000286931"/>
    </source>
</evidence>
<gene>
    <name evidence="6" type="ORF">EHYA_01605</name>
</gene>
<dbReference type="InterPro" id="IPR006115">
    <property type="entry name" value="6PGDH_NADP-bd"/>
</dbReference>
<dbReference type="GO" id="GO:0016491">
    <property type="term" value="F:oxidoreductase activity"/>
    <property type="evidence" value="ECO:0007669"/>
    <property type="project" value="UniProtKB-KW"/>
</dbReference>
<evidence type="ECO:0000256" key="1">
    <source>
        <dbReference type="ARBA" id="ARBA00009080"/>
    </source>
</evidence>
<dbReference type="InterPro" id="IPR015815">
    <property type="entry name" value="HIBADH-related"/>
</dbReference>
<dbReference type="InterPro" id="IPR015814">
    <property type="entry name" value="Pgluconate_DH_NAD-bd_C"/>
</dbReference>
<feature type="domain" description="6-phosphogluconate dehydrogenase NADP-binding" evidence="4">
    <location>
        <begin position="5"/>
        <end position="148"/>
    </location>
</feature>
<dbReference type="Gene3D" id="3.40.50.720">
    <property type="entry name" value="NAD(P)-binding Rossmann-like Domain"/>
    <property type="match status" value="1"/>
</dbReference>
<dbReference type="PANTHER" id="PTHR43580">
    <property type="entry name" value="OXIDOREDUCTASE GLYR1-RELATED"/>
    <property type="match status" value="1"/>
</dbReference>
<protein>
    <recommendedName>
        <fullName evidence="8">6-phosphogluconate dehydrogenase</fullName>
    </recommendedName>
</protein>
<feature type="domain" description="Phosphogluconate dehydrogenase NAD-binding putative C-terminal" evidence="5">
    <location>
        <begin position="189"/>
        <end position="257"/>
    </location>
</feature>
<evidence type="ECO:0000313" key="6">
    <source>
        <dbReference type="EMBL" id="GCD93950.1"/>
    </source>
</evidence>
<feature type="active site" evidence="3">
    <location>
        <position position="168"/>
    </location>
</feature>
<dbReference type="InterPro" id="IPR051265">
    <property type="entry name" value="HIBADH-related_NP60_sf"/>
</dbReference>
<dbReference type="RefSeq" id="WP_126636197.1">
    <property type="nucleotide sequence ID" value="NZ_BIFH01000015.1"/>
</dbReference>
<proteinExistence type="inferred from homology"/>
<dbReference type="Gene3D" id="1.10.1040.10">
    <property type="entry name" value="N-(1-d-carboxylethyl)-l-norvaline Dehydrogenase, domain 2"/>
    <property type="match status" value="1"/>
</dbReference>
<dbReference type="InterPro" id="IPR013328">
    <property type="entry name" value="6PGD_dom2"/>
</dbReference>